<dbReference type="InterPro" id="IPR005159">
    <property type="entry name" value="WCCH"/>
</dbReference>
<evidence type="ECO:0000313" key="12">
    <source>
        <dbReference type="Proteomes" id="UP000201556"/>
    </source>
</evidence>
<organism evidence="11 12">
    <name type="scientific">Squash leaf curl China virus</name>
    <dbReference type="NCBI Taxonomy" id="223323"/>
    <lineage>
        <taxon>Viruses</taxon>
        <taxon>Monodnaviria</taxon>
        <taxon>Shotokuvirae</taxon>
        <taxon>Cressdnaviricota</taxon>
        <taxon>Repensiviricetes</taxon>
        <taxon>Geplafuvirales</taxon>
        <taxon>Geminiviridae</taxon>
        <taxon>Begomovirus</taxon>
        <taxon>Begomovirus cucurbitachinaense</taxon>
    </lineage>
</organism>
<dbReference type="GO" id="GO:0052170">
    <property type="term" value="P:symbiont-mediated suppression of host innate immune response"/>
    <property type="evidence" value="ECO:0007669"/>
    <property type="project" value="UniProtKB-KW"/>
</dbReference>
<reference evidence="11 12" key="1">
    <citation type="journal article" date="2003" name="Arch. Virol.">
        <title>The complete nucleotide sequence of two distinct geminiviruses infecting cucurbits in Vietnam.</title>
        <authorList>
            <person name="Revill P.A."/>
            <person name="Ha C.V."/>
            <person name="Porchun S.C."/>
            <person name="Vu M.T."/>
            <person name="Dale J.L."/>
        </authorList>
    </citation>
    <scope>NUCLEOTIDE SEQUENCE [LARGE SCALE GENOMIC DNA]</scope>
    <source>
        <strain evidence="11">B</strain>
    </source>
</reference>
<evidence type="ECO:0000256" key="7">
    <source>
        <dbReference type="ARBA" id="ARBA00022632"/>
    </source>
</evidence>
<dbReference type="Pfam" id="PF03716">
    <property type="entry name" value="WCCH"/>
    <property type="match status" value="1"/>
</dbReference>
<dbReference type="GO" id="GO:0060967">
    <property type="term" value="P:negative regulation of gene silencing by regulatory ncRNA"/>
    <property type="evidence" value="ECO:0007669"/>
    <property type="project" value="InterPro"/>
</dbReference>
<evidence type="ECO:0000313" key="11">
    <source>
        <dbReference type="EMBL" id="AAP47135.1"/>
    </source>
</evidence>
<comment type="subunit">
    <text evidence="4">Interacts with host SGS3.</text>
</comment>
<dbReference type="GO" id="GO:0019028">
    <property type="term" value="C:viral capsid"/>
    <property type="evidence" value="ECO:0007669"/>
    <property type="project" value="UniProtKB-KW"/>
</dbReference>
<evidence type="ECO:0000256" key="4">
    <source>
        <dbReference type="ARBA" id="ARBA00011105"/>
    </source>
</evidence>
<evidence type="ECO:0000259" key="10">
    <source>
        <dbReference type="Pfam" id="PF03716"/>
    </source>
</evidence>
<dbReference type="GeneID" id="3608084"/>
<dbReference type="EMBL" id="AF509743">
    <property type="protein sequence ID" value="AAP47135.1"/>
    <property type="molecule type" value="Genomic_DNA"/>
</dbReference>
<keyword evidence="5" id="KW-0941">Suppressor of RNA silencing</keyword>
<name>Q7T483_9GEMI</name>
<keyword evidence="7" id="KW-1090">Inhibition of host innate immune response by virus</keyword>
<evidence type="ECO:0000256" key="1">
    <source>
        <dbReference type="ARBA" id="ARBA00003603"/>
    </source>
</evidence>
<evidence type="ECO:0000256" key="2">
    <source>
        <dbReference type="ARBA" id="ARBA00004407"/>
    </source>
</evidence>
<sequence length="161" mass="18601">MNKAAIRIILPNGRAIFYVGPRPMKFTLHGLFITWGPLNRLPHQVLIHNMWDPLMHEFPESVHGLRCMLAVKYLQEVEKTYSPDTVGYDLVRDLILVLRAKNYVEATSRYYHFNSRVEGTPTSQLRQPICFPCSCPHCPRHKGKGLDKQADEQKTQDVQDV</sequence>
<dbReference type="Proteomes" id="UP000201556">
    <property type="component" value="Genome"/>
</dbReference>
<keyword evidence="6" id="KW-0945">Host-virus interaction</keyword>
<comment type="subcellular location">
    <subcellularLocation>
        <location evidence="2">Host cytoplasm</location>
        <location evidence="2">Host perinuclear region</location>
    </subcellularLocation>
</comment>
<dbReference type="RefSeq" id="YP_293688.1">
    <property type="nucleotide sequence ID" value="NC_007339.1"/>
</dbReference>
<dbReference type="Pfam" id="PF01524">
    <property type="entry name" value="Gemini_V2"/>
    <property type="match status" value="1"/>
</dbReference>
<keyword evidence="12" id="KW-1185">Reference proteome</keyword>
<comment type="similarity">
    <text evidence="3">Belongs to the geminiviridae protein AV2/V2 family.</text>
</comment>
<evidence type="ECO:0000256" key="8">
    <source>
        <dbReference type="ARBA" id="ARBA00023200"/>
    </source>
</evidence>
<dbReference type="OrthoDB" id="14447at10239"/>
<dbReference type="KEGG" id="vg:3608084"/>
<evidence type="ECO:0000256" key="5">
    <source>
        <dbReference type="ARBA" id="ARBA00022463"/>
    </source>
</evidence>
<feature type="domain" description="WCCH motif" evidence="10">
    <location>
        <begin position="128"/>
        <end position="150"/>
    </location>
</feature>
<protein>
    <submittedName>
        <fullName evidence="11">Precoat protein</fullName>
    </submittedName>
</protein>
<dbReference type="GO" id="GO:0044220">
    <property type="term" value="C:host cell perinuclear region of cytoplasm"/>
    <property type="evidence" value="ECO:0007669"/>
    <property type="project" value="UniProtKB-SubCell"/>
</dbReference>
<evidence type="ECO:0000256" key="6">
    <source>
        <dbReference type="ARBA" id="ARBA00022581"/>
    </source>
</evidence>
<proteinExistence type="inferred from homology"/>
<evidence type="ECO:0000256" key="3">
    <source>
        <dbReference type="ARBA" id="ARBA00009397"/>
    </source>
</evidence>
<keyword evidence="9" id="KW-0899">Viral immunoevasion</keyword>
<comment type="function">
    <text evidence="1">Through its interaction with host SGS3, acts as a suppressor of RNA-mediated gene silencing, also known as post-transcriptional gene silencing (PTGS), a mechanism of plant viral defense that limits the accumulation of viral RNAs.</text>
</comment>
<evidence type="ECO:0000256" key="9">
    <source>
        <dbReference type="ARBA" id="ARBA00023280"/>
    </source>
</evidence>
<accession>Q7T483</accession>
<keyword evidence="8" id="KW-1035">Host cytoplasm</keyword>
<dbReference type="InterPro" id="IPR002511">
    <property type="entry name" value="Gemini_V2"/>
</dbReference>